<dbReference type="InterPro" id="IPR001214">
    <property type="entry name" value="SET_dom"/>
</dbReference>
<dbReference type="STRING" id="436010.A0A166WVX6"/>
<dbReference type="GO" id="GO:0032259">
    <property type="term" value="P:methylation"/>
    <property type="evidence" value="ECO:0007669"/>
    <property type="project" value="UniProtKB-KW"/>
</dbReference>
<feature type="compositionally biased region" description="Pro residues" evidence="9">
    <location>
        <begin position="701"/>
        <end position="716"/>
    </location>
</feature>
<feature type="compositionally biased region" description="Basic residues" evidence="9">
    <location>
        <begin position="690"/>
        <end position="700"/>
    </location>
</feature>
<keyword evidence="6" id="KW-0949">S-adenosyl-L-methionine</keyword>
<dbReference type="GO" id="GO:0005634">
    <property type="term" value="C:nucleus"/>
    <property type="evidence" value="ECO:0007669"/>
    <property type="project" value="UniProtKB-SubCell"/>
</dbReference>
<feature type="region of interest" description="Disordered" evidence="9">
    <location>
        <begin position="357"/>
        <end position="393"/>
    </location>
</feature>
<feature type="compositionally biased region" description="Polar residues" evidence="9">
    <location>
        <begin position="369"/>
        <end position="378"/>
    </location>
</feature>
<dbReference type="AlphaFoldDB" id="A0A166WVX6"/>
<dbReference type="Gene3D" id="2.170.270.10">
    <property type="entry name" value="SET domain"/>
    <property type="match status" value="1"/>
</dbReference>
<gene>
    <name evidence="11" type="ORF">FIBSPDRAFT_846267</name>
</gene>
<evidence type="ECO:0000256" key="5">
    <source>
        <dbReference type="ARBA" id="ARBA00022679"/>
    </source>
</evidence>
<dbReference type="InterPro" id="IPR041938">
    <property type="entry name" value="Hist-Lys_N-MTase_N"/>
</dbReference>
<feature type="region of interest" description="Disordered" evidence="9">
    <location>
        <begin position="255"/>
        <end position="301"/>
    </location>
</feature>
<protein>
    <recommendedName>
        <fullName evidence="10">SET domain-containing protein</fullName>
    </recommendedName>
</protein>
<dbReference type="Pfam" id="PF00856">
    <property type="entry name" value="SET"/>
    <property type="match status" value="1"/>
</dbReference>
<keyword evidence="5" id="KW-0808">Transferase</keyword>
<sequence length="1070" mass="118332">MTMNMSDLSRDDDFLNHLLVEKLGTGGVPLYVHKMDPTRRLPKTDPKDLMAIVQRLIVAKGHTVRNIKGAVDELLKLHAVRAFIQHFPQQQIDAFATHASRYFELYLPTGSIEISHTSRYTHHTGKSELCILATRYMPLGTVVTELKGSMAKLSREDEKQMKRNTDIRRDFSVIHSGQMKKNHLFLGPARFVNHDCENNCELFREGKYITFRTLRAIAIGEEITAHYGDGYFGRRNRHCLCATCERKVRGGYALQQPGAEEQPDTASSDSSADSDSPPSDDEEAPVQPAGASLSANERRTRRGVYHIAQRDGAEDTDSDVDNVGDEKEIEEIEADLFAEETAVPDPVVKIEEKEGFSELSSLPSLPPSRQASATSLSLSEAGPSSAAGMLTPNTSVATSPAQLLIFPATSLADDELTCTTTPKSIITTRRQKAAAAATVLKQQLVTPPHSIETSSLPDDSSISTRRLTRAEKGKAKATAIDVDADDEAVRRVLRTRPSAIVIPVGTPQMTEIPRDENGKSLPTCLTCHSILPIIHVDHEVVWGVGKKKEMNECPRCMRHFAIYDHPWPARTAGQRALYMPTPREEVTPSESASRRVSAKVLSTLDKKLAAAAKNPGKSRLRDVADDEPPAKKRKYETSASASAKVKPFLSANPTRSGRQSRLSTKAQETDVRPKVKEPEAKAKEPEVKVKRPVGRPRKHPLPVPPPAPRPRSPSPCPEEHTPPRAVKLETISAPVTTVKPGPNRNMRPYTRPNKTTTVQYQPRDGQGRFGKKPQTNGRYQRKKHPKHASKIPARRASEGAAVKLEEIEAAELGEYHAEDEDEDPKAEPERAYEAEIPLKNANGRLRKRQKDGTSESPQKGSPKRVRLAQDGESHTISVSAADSLHATEFSPTPKPVISLLRPNPMNLARPHWAIQARRGLRGKPTDVPSFDDLSSRRSSRLGRTVQTADPEATEDVPQRVEEVIEEREWRTVLPELQSPAVGALTHRPSLDTLAKRRSTGFWDSQPSSPVESGASDDEDGDKDSKSVDTEIDFRQRFAVYWNPIVLSDSEDESPQPYVLTRKASFGDIST</sequence>
<evidence type="ECO:0000256" key="4">
    <source>
        <dbReference type="ARBA" id="ARBA00022603"/>
    </source>
</evidence>
<dbReference type="SUPFAM" id="SSF82199">
    <property type="entry name" value="SET domain"/>
    <property type="match status" value="1"/>
</dbReference>
<dbReference type="PANTHER" id="PTHR12977">
    <property type="entry name" value="SUPPRESSOR OF VARIEGATION 4-20-RELATED"/>
    <property type="match status" value="1"/>
</dbReference>
<keyword evidence="8" id="KW-0539">Nucleus</keyword>
<feature type="region of interest" description="Disordered" evidence="9">
    <location>
        <begin position="610"/>
        <end position="902"/>
    </location>
</feature>
<dbReference type="GO" id="GO:0042799">
    <property type="term" value="F:histone H4K20 methyltransferase activity"/>
    <property type="evidence" value="ECO:0007669"/>
    <property type="project" value="TreeGrafter"/>
</dbReference>
<proteinExistence type="predicted"/>
<dbReference type="CDD" id="cd10524">
    <property type="entry name" value="SET_Suv4-20-like"/>
    <property type="match status" value="1"/>
</dbReference>
<keyword evidence="4" id="KW-0489">Methyltransferase</keyword>
<evidence type="ECO:0000256" key="2">
    <source>
        <dbReference type="ARBA" id="ARBA00004286"/>
    </source>
</evidence>
<name>A0A166WVX6_9AGAM</name>
<reference evidence="11 12" key="1">
    <citation type="journal article" date="2016" name="Mol. Biol. Evol.">
        <title>Comparative Genomics of Early-Diverging Mushroom-Forming Fungi Provides Insights into the Origins of Lignocellulose Decay Capabilities.</title>
        <authorList>
            <person name="Nagy L.G."/>
            <person name="Riley R."/>
            <person name="Tritt A."/>
            <person name="Adam C."/>
            <person name="Daum C."/>
            <person name="Floudas D."/>
            <person name="Sun H."/>
            <person name="Yadav J.S."/>
            <person name="Pangilinan J."/>
            <person name="Larsson K.H."/>
            <person name="Matsuura K."/>
            <person name="Barry K."/>
            <person name="Labutti K."/>
            <person name="Kuo R."/>
            <person name="Ohm R.A."/>
            <person name="Bhattacharya S.S."/>
            <person name="Shirouzu T."/>
            <person name="Yoshinaga Y."/>
            <person name="Martin F.M."/>
            <person name="Grigoriev I.V."/>
            <person name="Hibbett D.S."/>
        </authorList>
    </citation>
    <scope>NUCLEOTIDE SEQUENCE [LARGE SCALE GENOMIC DNA]</scope>
    <source>
        <strain evidence="11 12">CBS 109695</strain>
    </source>
</reference>
<dbReference type="PROSITE" id="PS50280">
    <property type="entry name" value="SET"/>
    <property type="match status" value="1"/>
</dbReference>
<evidence type="ECO:0000256" key="6">
    <source>
        <dbReference type="ARBA" id="ARBA00022691"/>
    </source>
</evidence>
<evidence type="ECO:0000259" key="10">
    <source>
        <dbReference type="PROSITE" id="PS50280"/>
    </source>
</evidence>
<dbReference type="SMART" id="SM00317">
    <property type="entry name" value="SET"/>
    <property type="match status" value="1"/>
</dbReference>
<dbReference type="PANTHER" id="PTHR12977:SF4">
    <property type="entry name" value="HISTONE-LYSINE N-METHYLTRANSFERASE KMT5B"/>
    <property type="match status" value="1"/>
</dbReference>
<organism evidence="11 12">
    <name type="scientific">Athelia psychrophila</name>
    <dbReference type="NCBI Taxonomy" id="1759441"/>
    <lineage>
        <taxon>Eukaryota</taxon>
        <taxon>Fungi</taxon>
        <taxon>Dikarya</taxon>
        <taxon>Basidiomycota</taxon>
        <taxon>Agaricomycotina</taxon>
        <taxon>Agaricomycetes</taxon>
        <taxon>Agaricomycetidae</taxon>
        <taxon>Atheliales</taxon>
        <taxon>Atheliaceae</taxon>
        <taxon>Athelia</taxon>
    </lineage>
</organism>
<evidence type="ECO:0000256" key="3">
    <source>
        <dbReference type="ARBA" id="ARBA00022454"/>
    </source>
</evidence>
<comment type="subcellular location">
    <subcellularLocation>
        <location evidence="2">Chromosome</location>
    </subcellularLocation>
    <subcellularLocation>
        <location evidence="1">Nucleus</location>
    </subcellularLocation>
</comment>
<feature type="region of interest" description="Disordered" evidence="9">
    <location>
        <begin position="916"/>
        <end position="957"/>
    </location>
</feature>
<dbReference type="Proteomes" id="UP000076532">
    <property type="component" value="Unassembled WGS sequence"/>
</dbReference>
<dbReference type="OrthoDB" id="6627536at2759"/>
<feature type="compositionally biased region" description="Low complexity" evidence="9">
    <location>
        <begin position="266"/>
        <end position="277"/>
    </location>
</feature>
<feature type="compositionally biased region" description="Acidic residues" evidence="9">
    <location>
        <begin position="807"/>
        <end position="824"/>
    </location>
</feature>
<dbReference type="GO" id="GO:0005694">
    <property type="term" value="C:chromosome"/>
    <property type="evidence" value="ECO:0007669"/>
    <property type="project" value="UniProtKB-SubCell"/>
</dbReference>
<dbReference type="EMBL" id="KV417480">
    <property type="protein sequence ID" value="KZP34163.1"/>
    <property type="molecule type" value="Genomic_DNA"/>
</dbReference>
<keyword evidence="12" id="KW-1185">Reference proteome</keyword>
<feature type="domain" description="SET" evidence="10">
    <location>
        <begin position="110"/>
        <end position="228"/>
    </location>
</feature>
<evidence type="ECO:0000256" key="9">
    <source>
        <dbReference type="SAM" id="MobiDB-lite"/>
    </source>
</evidence>
<keyword evidence="7" id="KW-0156">Chromatin regulator</keyword>
<evidence type="ECO:0000256" key="8">
    <source>
        <dbReference type="ARBA" id="ARBA00023242"/>
    </source>
</evidence>
<feature type="compositionally biased region" description="Basic and acidic residues" evidence="9">
    <location>
        <begin position="667"/>
        <end position="689"/>
    </location>
</feature>
<evidence type="ECO:0000313" key="12">
    <source>
        <dbReference type="Proteomes" id="UP000076532"/>
    </source>
</evidence>
<evidence type="ECO:0000313" key="11">
    <source>
        <dbReference type="EMBL" id="KZP34163.1"/>
    </source>
</evidence>
<dbReference type="InterPro" id="IPR046341">
    <property type="entry name" value="SET_dom_sf"/>
</dbReference>
<feature type="compositionally biased region" description="Basic residues" evidence="9">
    <location>
        <begin position="779"/>
        <end position="793"/>
    </location>
</feature>
<accession>A0A166WVX6</accession>
<feature type="compositionally biased region" description="Polar residues" evidence="9">
    <location>
        <begin position="651"/>
        <end position="666"/>
    </location>
</feature>
<evidence type="ECO:0000256" key="1">
    <source>
        <dbReference type="ARBA" id="ARBA00004123"/>
    </source>
</evidence>
<dbReference type="InterPro" id="IPR039977">
    <property type="entry name" value="Suv4-20/Set9"/>
</dbReference>
<dbReference type="Gene3D" id="1.10.10.1700">
    <property type="entry name" value="Histone-lysine N-methyltransferase"/>
    <property type="match status" value="1"/>
</dbReference>
<evidence type="ECO:0000256" key="7">
    <source>
        <dbReference type="ARBA" id="ARBA00022853"/>
    </source>
</evidence>
<keyword evidence="3" id="KW-0158">Chromosome</keyword>
<feature type="region of interest" description="Disordered" evidence="9">
    <location>
        <begin position="1048"/>
        <end position="1070"/>
    </location>
</feature>
<feature type="region of interest" description="Disordered" evidence="9">
    <location>
        <begin position="996"/>
        <end position="1029"/>
    </location>
</feature>